<dbReference type="Proteomes" id="UP000194280">
    <property type="component" value="Unassembled WGS sequence"/>
</dbReference>
<dbReference type="InterPro" id="IPR037282">
    <property type="entry name" value="CapZ_alpha/beta"/>
</dbReference>
<dbReference type="SUPFAM" id="SSF90096">
    <property type="entry name" value="Subunits of heterodimeric actin filament capping protein Capz"/>
    <property type="match status" value="1"/>
</dbReference>
<dbReference type="GO" id="GO:0030479">
    <property type="term" value="C:actin cortical patch"/>
    <property type="evidence" value="ECO:0007669"/>
    <property type="project" value="TreeGrafter"/>
</dbReference>
<evidence type="ECO:0000256" key="5">
    <source>
        <dbReference type="ARBA" id="ARBA00025389"/>
    </source>
</evidence>
<dbReference type="PROSITE" id="PS00748">
    <property type="entry name" value="F_ACTIN_CAPPING_A_1"/>
    <property type="match status" value="1"/>
</dbReference>
<dbReference type="Gene3D" id="3.90.1150.210">
    <property type="entry name" value="F-actin capping protein, beta subunit"/>
    <property type="match status" value="1"/>
</dbReference>
<dbReference type="FunFam" id="3.90.1150.210:FF:000003">
    <property type="entry name" value="F-actin-capping protein subunit alpha"/>
    <property type="match status" value="1"/>
</dbReference>
<dbReference type="PRINTS" id="PR00191">
    <property type="entry name" value="FACTINCAPA"/>
</dbReference>
<dbReference type="GO" id="GO:0051016">
    <property type="term" value="P:barbed-end actin filament capping"/>
    <property type="evidence" value="ECO:0007669"/>
    <property type="project" value="UniProtKB-UniRule"/>
</dbReference>
<dbReference type="Gene3D" id="3.30.1140.60">
    <property type="entry name" value="F-actin capping protein, alpha subunit"/>
    <property type="match status" value="1"/>
</dbReference>
<comment type="caution">
    <text evidence="7">The sequence shown here is derived from an EMBL/GenBank/DDBJ whole genome shotgun (WGS) entry which is preliminary data.</text>
</comment>
<evidence type="ECO:0000256" key="3">
    <source>
        <dbReference type="ARBA" id="ARBA00022467"/>
    </source>
</evidence>
<sequence length="267" mass="29414">MASKQQTVASFVETAPPGELSNVVADIKALAPSEVQSLEPAYKKYNEDQYIIVKLPSGDQTAILSQYNSLGNGRYFDTASETSFEVDHAAQKASNSQSHSIDSPNADLVRSLQQAFKTASAEHFPSSTIGIYPTSNTITLVLVANKYSPQNFWNGRWRSTYTFDPSSSSLSGNVKIDVHYYEDGNVRMNTTKKVEAGNVSGGAEAVVKEIAKAENKFQEELNRAFTTLAEGSFKGLRRQLPVTRQRMEWEKHQGYRLGQDIGGGRSK</sequence>
<comment type="similarity">
    <text evidence="1 6">Belongs to the F-actin-capping protein alpha subunit family.</text>
</comment>
<proteinExistence type="inferred from homology"/>
<keyword evidence="8" id="KW-1185">Reference proteome</keyword>
<dbReference type="InParanoid" id="A0A1Z5STK0"/>
<evidence type="ECO:0000256" key="4">
    <source>
        <dbReference type="ARBA" id="ARBA00023203"/>
    </source>
</evidence>
<evidence type="ECO:0000256" key="6">
    <source>
        <dbReference type="RuleBase" id="RU365077"/>
    </source>
</evidence>
<dbReference type="PROSITE" id="PS00749">
    <property type="entry name" value="F_ACTIN_CAPPING_A_2"/>
    <property type="match status" value="1"/>
</dbReference>
<dbReference type="PANTHER" id="PTHR10653:SF0">
    <property type="entry name" value="F-ACTIN-CAPPING PROTEIN SUBUNIT ALPHA"/>
    <property type="match status" value="1"/>
</dbReference>
<name>A0A1Z5STK0_HORWE</name>
<dbReference type="PANTHER" id="PTHR10653">
    <property type="entry name" value="F-ACTIN-CAPPING PROTEIN SUBUNIT ALPHA"/>
    <property type="match status" value="1"/>
</dbReference>
<reference evidence="7 8" key="1">
    <citation type="submission" date="2017-01" db="EMBL/GenBank/DDBJ databases">
        <title>The recent genome duplication of the halophilic yeast Hortaea werneckii: insights from long-read sequencing.</title>
        <authorList>
            <person name="Sinha S."/>
            <person name="Flibotte S."/>
            <person name="Neira M."/>
            <person name="Lenassi M."/>
            <person name="Gostincar C."/>
            <person name="Stajich J.E."/>
            <person name="Nislow C.E."/>
        </authorList>
    </citation>
    <scope>NUCLEOTIDE SEQUENCE [LARGE SCALE GENOMIC DNA]</scope>
    <source>
        <strain evidence="7 8">EXF-2000</strain>
    </source>
</reference>
<dbReference type="OrthoDB" id="340550at2759"/>
<dbReference type="GO" id="GO:0008290">
    <property type="term" value="C:F-actin capping protein complex"/>
    <property type="evidence" value="ECO:0007669"/>
    <property type="project" value="UniProtKB-UniRule"/>
</dbReference>
<dbReference type="InterPro" id="IPR017865">
    <property type="entry name" value="F-actin_cap_asu_CS"/>
</dbReference>
<dbReference type="InterPro" id="IPR042276">
    <property type="entry name" value="CapZ_alpha/beta_2"/>
</dbReference>
<comment type="function">
    <text evidence="5 6">F-actin-capping proteins bind in a Ca(2+)-independent manner to the fast growing ends of actin filaments (barbed end) thereby blocking the exchange of subunits at these ends. Unlike other capping proteins (such as gelsolin and severin), these proteins do not sever actin filaments.</text>
</comment>
<dbReference type="GO" id="GO:0030036">
    <property type="term" value="P:actin cytoskeleton organization"/>
    <property type="evidence" value="ECO:0007669"/>
    <property type="project" value="TreeGrafter"/>
</dbReference>
<evidence type="ECO:0000256" key="2">
    <source>
        <dbReference type="ARBA" id="ARBA00014038"/>
    </source>
</evidence>
<evidence type="ECO:0000313" key="7">
    <source>
        <dbReference type="EMBL" id="OTA24155.1"/>
    </source>
</evidence>
<dbReference type="InterPro" id="IPR002189">
    <property type="entry name" value="CapZ_alpha"/>
</dbReference>
<keyword evidence="4 6" id="KW-0009">Actin-binding</keyword>
<organism evidence="7 8">
    <name type="scientific">Hortaea werneckii EXF-2000</name>
    <dbReference type="NCBI Taxonomy" id="1157616"/>
    <lineage>
        <taxon>Eukaryota</taxon>
        <taxon>Fungi</taxon>
        <taxon>Dikarya</taxon>
        <taxon>Ascomycota</taxon>
        <taxon>Pezizomycotina</taxon>
        <taxon>Dothideomycetes</taxon>
        <taxon>Dothideomycetidae</taxon>
        <taxon>Mycosphaerellales</taxon>
        <taxon>Teratosphaeriaceae</taxon>
        <taxon>Hortaea</taxon>
    </lineage>
</organism>
<dbReference type="EMBL" id="MUNK01000257">
    <property type="protein sequence ID" value="OTA24155.1"/>
    <property type="molecule type" value="Genomic_DNA"/>
</dbReference>
<dbReference type="AlphaFoldDB" id="A0A1Z5STK0"/>
<dbReference type="Pfam" id="PF01267">
    <property type="entry name" value="F-actin_cap_A"/>
    <property type="match status" value="1"/>
</dbReference>
<dbReference type="GO" id="GO:0051015">
    <property type="term" value="F:actin filament binding"/>
    <property type="evidence" value="ECO:0007669"/>
    <property type="project" value="TreeGrafter"/>
</dbReference>
<evidence type="ECO:0000313" key="8">
    <source>
        <dbReference type="Proteomes" id="UP000194280"/>
    </source>
</evidence>
<keyword evidence="3 6" id="KW-0117">Actin capping</keyword>
<dbReference type="STRING" id="1157616.A0A1Z5STK0"/>
<protein>
    <recommendedName>
        <fullName evidence="2 6">F-actin-capping protein subunit alpha</fullName>
    </recommendedName>
</protein>
<accession>A0A1Z5STK0</accession>
<dbReference type="InterPro" id="IPR042489">
    <property type="entry name" value="CapZ_alpha_1"/>
</dbReference>
<dbReference type="FunCoup" id="A0A1Z5STK0">
    <property type="interactions" value="1348"/>
</dbReference>
<comment type="subunit">
    <text evidence="6">Heterodimer of an alpha and a beta subunit.</text>
</comment>
<dbReference type="VEuPathDB" id="FungiDB:BTJ68_12611"/>
<gene>
    <name evidence="7" type="ORF">BTJ68_12611</name>
</gene>
<evidence type="ECO:0000256" key="1">
    <source>
        <dbReference type="ARBA" id="ARBA00010479"/>
    </source>
</evidence>